<dbReference type="PANTHER" id="PTHR48207">
    <property type="entry name" value="SUCCINATE--HYDROXYMETHYLGLUTARATE COA-TRANSFERASE"/>
    <property type="match status" value="1"/>
</dbReference>
<dbReference type="SUPFAM" id="SSF89796">
    <property type="entry name" value="CoA-transferase family III (CaiB/BaiF)"/>
    <property type="match status" value="1"/>
</dbReference>
<dbReference type="RefSeq" id="WP_237345051.1">
    <property type="nucleotide sequence ID" value="NZ_JABWGX010000007.1"/>
</dbReference>
<dbReference type="InterPro" id="IPR044855">
    <property type="entry name" value="CoA-Trfase_III_dom3_sf"/>
</dbReference>
<gene>
    <name evidence="2" type="ORF">QOZ94_001238</name>
</gene>
<dbReference type="EMBL" id="JAUSVY010000002">
    <property type="protein sequence ID" value="MDQ0504464.1"/>
    <property type="molecule type" value="Genomic_DNA"/>
</dbReference>
<sequence length="396" mass="42117">MVETPLPTPTPLLSGVTIIDLSRVLAGPFCTMTLANMGARVIKVEIPGTGDDSRAFGPFADGKSLYFSAINCNKESIALNLKKDEDRAIFEKLLEKADVLVENYRPGTMEKLGYGWDTLHARYPHLIYGAASGFGDSGPYSKRAAYDMVVQGMGGIISLTGYPGGRPVRVGISIGDITAGLYLAIGLNGALFQRAATGVGSKIDVAMLDCQVAIMEDAITAYDKTGEVPSPHGTRHPSIAPFQAYKASDGYVVIAAGNDHLFNLTSQALEEPGLVTDPRFATNELRHENVDALEDEMEKALSKNTVAYWLDALTAKGVPAGPINDIPHMIADPQVQARHMVVSVQDKVAGEIKVAGNPVKVVGLPDAKTFSPPPQLDEHRAAILAQFVGSTEGAAE</sequence>
<evidence type="ECO:0000313" key="3">
    <source>
        <dbReference type="Proteomes" id="UP001241747"/>
    </source>
</evidence>
<dbReference type="PANTHER" id="PTHR48207:SF3">
    <property type="entry name" value="SUCCINATE--HYDROXYMETHYLGLUTARATE COA-TRANSFERASE"/>
    <property type="match status" value="1"/>
</dbReference>
<proteinExistence type="predicted"/>
<dbReference type="GO" id="GO:0016740">
    <property type="term" value="F:transferase activity"/>
    <property type="evidence" value="ECO:0007669"/>
    <property type="project" value="UniProtKB-KW"/>
</dbReference>
<dbReference type="Gene3D" id="3.40.50.10540">
    <property type="entry name" value="Crotonobetainyl-coa:carnitine coa-transferase, domain 1"/>
    <property type="match status" value="1"/>
</dbReference>
<dbReference type="Gene3D" id="3.30.1540.10">
    <property type="entry name" value="formyl-coa transferase, domain 3"/>
    <property type="match status" value="1"/>
</dbReference>
<evidence type="ECO:0000313" key="2">
    <source>
        <dbReference type="EMBL" id="MDQ0504464.1"/>
    </source>
</evidence>
<protein>
    <submittedName>
        <fullName evidence="2">CoA:oxalate CoA-transferase</fullName>
        <ecNumber evidence="2">2.8.3.19</ecNumber>
    </submittedName>
</protein>
<dbReference type="InterPro" id="IPR023606">
    <property type="entry name" value="CoA-Trfase_III_dom_1_sf"/>
</dbReference>
<reference evidence="2 3" key="1">
    <citation type="submission" date="2023-07" db="EMBL/GenBank/DDBJ databases">
        <title>Genomic Encyclopedia of Type Strains, Phase IV (KMG-IV): sequencing the most valuable type-strain genomes for metagenomic binning, comparative biology and taxonomic classification.</title>
        <authorList>
            <person name="Goeker M."/>
        </authorList>
    </citation>
    <scope>NUCLEOTIDE SEQUENCE [LARGE SCALE GENOMIC DNA]</scope>
    <source>
        <strain evidence="2 3">DSM 3770</strain>
    </source>
</reference>
<organism evidence="2 3">
    <name type="scientific">Xanthobacter agilis</name>
    <dbReference type="NCBI Taxonomy" id="47492"/>
    <lineage>
        <taxon>Bacteria</taxon>
        <taxon>Pseudomonadati</taxon>
        <taxon>Pseudomonadota</taxon>
        <taxon>Alphaproteobacteria</taxon>
        <taxon>Hyphomicrobiales</taxon>
        <taxon>Xanthobacteraceae</taxon>
        <taxon>Xanthobacter</taxon>
    </lineage>
</organism>
<dbReference type="Pfam" id="PF02515">
    <property type="entry name" value="CoA_transf_3"/>
    <property type="match status" value="1"/>
</dbReference>
<keyword evidence="1 2" id="KW-0808">Transferase</keyword>
<dbReference type="EC" id="2.8.3.19" evidence="2"/>
<dbReference type="InterPro" id="IPR003673">
    <property type="entry name" value="CoA-Trfase_fam_III"/>
</dbReference>
<evidence type="ECO:0000256" key="1">
    <source>
        <dbReference type="ARBA" id="ARBA00022679"/>
    </source>
</evidence>
<accession>A0ABU0LBG4</accession>
<keyword evidence="3" id="KW-1185">Reference proteome</keyword>
<dbReference type="InterPro" id="IPR050483">
    <property type="entry name" value="CoA-transferase_III_domain"/>
</dbReference>
<dbReference type="Proteomes" id="UP001241747">
    <property type="component" value="Unassembled WGS sequence"/>
</dbReference>
<name>A0ABU0LBG4_XANAG</name>
<comment type="caution">
    <text evidence="2">The sequence shown here is derived from an EMBL/GenBank/DDBJ whole genome shotgun (WGS) entry which is preliminary data.</text>
</comment>